<dbReference type="OMA" id="RYCPRAV"/>
<dbReference type="SMART" id="SM00382">
    <property type="entry name" value="AAA"/>
    <property type="match status" value="1"/>
</dbReference>
<evidence type="ECO:0000256" key="2">
    <source>
        <dbReference type="ARBA" id="ARBA00022475"/>
    </source>
</evidence>
<dbReference type="PANTHER" id="PTHR43166:SF6">
    <property type="entry name" value="PHOSPHONATES IMPORT ATP-BINDING PROTEIN PHNC"/>
    <property type="match status" value="1"/>
</dbReference>
<dbReference type="PROSITE" id="PS50893">
    <property type="entry name" value="ABC_TRANSPORTER_2"/>
    <property type="match status" value="1"/>
</dbReference>
<dbReference type="PANTHER" id="PTHR43166">
    <property type="entry name" value="AMINO ACID IMPORT ATP-BINDING PROTEIN"/>
    <property type="match status" value="1"/>
</dbReference>
<evidence type="ECO:0000256" key="6">
    <source>
        <dbReference type="ARBA" id="ARBA00022967"/>
    </source>
</evidence>
<keyword evidence="7" id="KW-0472">Membrane</keyword>
<protein>
    <submittedName>
        <fullName evidence="9">Phosphonate ABC transporter ATP-binding protein</fullName>
    </submittedName>
</protein>
<evidence type="ECO:0000259" key="8">
    <source>
        <dbReference type="PROSITE" id="PS50893"/>
    </source>
</evidence>
<dbReference type="EMBL" id="CP037900">
    <property type="protein sequence ID" value="QBP08952.1"/>
    <property type="molecule type" value="Genomic_DNA"/>
</dbReference>
<dbReference type="InterPro" id="IPR003439">
    <property type="entry name" value="ABC_transporter-like_ATP-bd"/>
</dbReference>
<dbReference type="Gene3D" id="3.40.50.300">
    <property type="entry name" value="P-loop containing nucleotide triphosphate hydrolases"/>
    <property type="match status" value="1"/>
</dbReference>
<organism evidence="9 10">
    <name type="scientific">Cupriavidus metallidurans</name>
    <dbReference type="NCBI Taxonomy" id="119219"/>
    <lineage>
        <taxon>Bacteria</taxon>
        <taxon>Pseudomonadati</taxon>
        <taxon>Pseudomonadota</taxon>
        <taxon>Betaproteobacteria</taxon>
        <taxon>Burkholderiales</taxon>
        <taxon>Burkholderiaceae</taxon>
        <taxon>Cupriavidus</taxon>
    </lineage>
</organism>
<name>A0A482IM02_9BURK</name>
<keyword evidence="6" id="KW-1278">Translocase</keyword>
<keyword evidence="5 9" id="KW-0067">ATP-binding</keyword>
<dbReference type="InterPro" id="IPR050086">
    <property type="entry name" value="MetN_ABC_transporter-like"/>
</dbReference>
<evidence type="ECO:0000256" key="1">
    <source>
        <dbReference type="ARBA" id="ARBA00022448"/>
    </source>
</evidence>
<sequence>MTPTGVIVLSLSAARMRLSFKEGVDMTHAIEVRGLSKSFRADRKALDDVTLQIAPGEMVALLGASGSGKSTLLRHVAGFVTGDAGSGEILVNGRTVQRNGRLARDVRRVRADIGFVFQQFNLVGRLPVITNVLVGMLTRVPKWRSLLRIFKASEVQAGLDALAQVGIDDYAFQRASTLSGGQQQRAAIARTLVQNAQVILADEPIASLDPESSRRVMSQLAQINRTRKVAVVVSLHQVDVAMRYCPRVVALRHGKVVYDGPSAALTQQMLRDLYGSEADELLHDSVPEAPSCAEGVPAPVMVRMDLAAA</sequence>
<dbReference type="SUPFAM" id="SSF52540">
    <property type="entry name" value="P-loop containing nucleoside triphosphate hydrolases"/>
    <property type="match status" value="1"/>
</dbReference>
<dbReference type="OrthoDB" id="9802264at2"/>
<evidence type="ECO:0000313" key="9">
    <source>
        <dbReference type="EMBL" id="QBP08952.1"/>
    </source>
</evidence>
<dbReference type="InterPro" id="IPR027417">
    <property type="entry name" value="P-loop_NTPase"/>
</dbReference>
<evidence type="ECO:0000313" key="10">
    <source>
        <dbReference type="Proteomes" id="UP000253772"/>
    </source>
</evidence>
<dbReference type="GO" id="GO:0015416">
    <property type="term" value="F:ABC-type phosphonate transporter activity"/>
    <property type="evidence" value="ECO:0007669"/>
    <property type="project" value="InterPro"/>
</dbReference>
<reference evidence="9 10" key="1">
    <citation type="submission" date="2019-03" db="EMBL/GenBank/DDBJ databases">
        <title>Comparative insights into the high quality Complete genome sequence of highly metal resistant Cupriavidus metallidurans strain BS1 isolated from a gold-copper mine.</title>
        <authorList>
            <person name="Mazhar H.S."/>
            <person name="Rensing C."/>
        </authorList>
    </citation>
    <scope>NUCLEOTIDE SEQUENCE [LARGE SCALE GENOMIC DNA]</scope>
    <source>
        <strain evidence="9 10">BS1</strain>
    </source>
</reference>
<dbReference type="Pfam" id="PF00005">
    <property type="entry name" value="ABC_tran"/>
    <property type="match status" value="1"/>
</dbReference>
<keyword evidence="2" id="KW-1003">Cell membrane</keyword>
<dbReference type="GO" id="GO:0016887">
    <property type="term" value="F:ATP hydrolysis activity"/>
    <property type="evidence" value="ECO:0007669"/>
    <property type="project" value="InterPro"/>
</dbReference>
<dbReference type="InterPro" id="IPR012693">
    <property type="entry name" value="ABC_transpr_PhnC"/>
</dbReference>
<evidence type="ECO:0000256" key="7">
    <source>
        <dbReference type="ARBA" id="ARBA00023136"/>
    </source>
</evidence>
<evidence type="ECO:0000256" key="5">
    <source>
        <dbReference type="ARBA" id="ARBA00022840"/>
    </source>
</evidence>
<proteinExistence type="predicted"/>
<dbReference type="InterPro" id="IPR017871">
    <property type="entry name" value="ABC_transporter-like_CS"/>
</dbReference>
<dbReference type="AlphaFoldDB" id="A0A482IM02"/>
<dbReference type="CDD" id="cd03256">
    <property type="entry name" value="ABC_PhnC_transporter"/>
    <property type="match status" value="1"/>
</dbReference>
<gene>
    <name evidence="9" type="primary">phnC</name>
    <name evidence="9" type="ORF">DDF84_003875</name>
</gene>
<dbReference type="GO" id="GO:0005524">
    <property type="term" value="F:ATP binding"/>
    <property type="evidence" value="ECO:0007669"/>
    <property type="project" value="UniProtKB-KW"/>
</dbReference>
<evidence type="ECO:0000256" key="3">
    <source>
        <dbReference type="ARBA" id="ARBA00022519"/>
    </source>
</evidence>
<evidence type="ECO:0000256" key="4">
    <source>
        <dbReference type="ARBA" id="ARBA00022741"/>
    </source>
</evidence>
<dbReference type="PROSITE" id="PS00211">
    <property type="entry name" value="ABC_TRANSPORTER_1"/>
    <property type="match status" value="1"/>
</dbReference>
<dbReference type="InterPro" id="IPR003593">
    <property type="entry name" value="AAA+_ATPase"/>
</dbReference>
<dbReference type="Proteomes" id="UP000253772">
    <property type="component" value="Chromosome c1"/>
</dbReference>
<dbReference type="NCBIfam" id="TIGR02315">
    <property type="entry name" value="ABC_phnC"/>
    <property type="match status" value="1"/>
</dbReference>
<feature type="domain" description="ABC transporter" evidence="8">
    <location>
        <begin position="30"/>
        <end position="278"/>
    </location>
</feature>
<keyword evidence="4" id="KW-0547">Nucleotide-binding</keyword>
<dbReference type="GO" id="GO:0016020">
    <property type="term" value="C:membrane"/>
    <property type="evidence" value="ECO:0007669"/>
    <property type="project" value="InterPro"/>
</dbReference>
<keyword evidence="3" id="KW-0997">Cell inner membrane</keyword>
<keyword evidence="1" id="KW-0813">Transport</keyword>
<accession>A0A482IM02</accession>